<sequence>MNYSDFGVTCAEELEQDEWSLSMPTFQTPKGGVLTVVGKIWVPNPANKGTSLSRYICVCSSCGRDEELFGDGVFSSSKSHLLAGKSPCACSAYKQTTHQAEVLSKRALKNTCWEFLSVTEGTRLERVVKIRCSICKKHSEIVYNNLISRGIVTCVCSKVPDFEIEQYKDVVGEDYKIISGSFLPRKSSGGIWRSLVVQCTKCGNVHNVPVDKLKGNKRGRKSWVCKCRSTRKAAHKKMIENIVSRYRDRFIPDAISVHGEKYDYSLVDYRGTVRKVTIVCKTHGPFKQTPATHLRGCGCPRCSSQCQTTAYIHQVVDGGLTVALKFGIAKDWEFRMVNLNTKNLFELVPGAVWEFSSVSDCKDAERECKKTLKTGVLSAREMKDGWTETVSVLDLEKVIAIYEKHGGKRIK</sequence>
<proteinExistence type="predicted"/>
<protein>
    <recommendedName>
        <fullName evidence="1">CapR homology domain-containing protein</fullName>
    </recommendedName>
</protein>
<dbReference type="Pfam" id="PF21817">
    <property type="entry name" value="CapR"/>
    <property type="match status" value="1"/>
</dbReference>
<organism evidence="2">
    <name type="scientific">Salmonella phage SalP219</name>
    <dbReference type="NCBI Taxonomy" id="3158864"/>
    <lineage>
        <taxon>Viruses</taxon>
        <taxon>Duplodnaviria</taxon>
        <taxon>Heunggongvirae</taxon>
        <taxon>Uroviricota</taxon>
        <taxon>Caudoviricetes</taxon>
        <taxon>Vequintavirinae</taxon>
        <taxon>Seunavirus</taxon>
    </lineage>
</organism>
<reference evidence="2" key="1">
    <citation type="submission" date="2024-04" db="EMBL/GenBank/DDBJ databases">
        <authorList>
            <person name="Jaglan A.B."/>
            <person name="Vashisth M."/>
            <person name="Anand T."/>
            <person name="Virmani N."/>
            <person name="Bera B."/>
            <person name="Vaid R."/>
        </authorList>
    </citation>
    <scope>NUCLEOTIDE SEQUENCE</scope>
</reference>
<evidence type="ECO:0000259" key="1">
    <source>
        <dbReference type="Pfam" id="PF21817"/>
    </source>
</evidence>
<name>A0AAU7PHZ9_9CAUD</name>
<dbReference type="EMBL" id="PP595732">
    <property type="protein sequence ID" value="XBS49765.1"/>
    <property type="molecule type" value="Genomic_DNA"/>
</dbReference>
<feature type="domain" description="CapR homology" evidence="1">
    <location>
        <begin position="23"/>
        <end position="91"/>
    </location>
</feature>
<dbReference type="InterPro" id="IPR048793">
    <property type="entry name" value="CapR_dom"/>
</dbReference>
<accession>A0AAU7PHZ9</accession>
<evidence type="ECO:0000313" key="2">
    <source>
        <dbReference type="EMBL" id="XBS49765.1"/>
    </source>
</evidence>